<feature type="transmembrane region" description="Helical" evidence="1">
    <location>
        <begin position="39"/>
        <end position="59"/>
    </location>
</feature>
<keyword evidence="1" id="KW-1133">Transmembrane helix</keyword>
<evidence type="ECO:0000313" key="3">
    <source>
        <dbReference type="Proteomes" id="UP001652409"/>
    </source>
</evidence>
<dbReference type="EMBL" id="JAOQJL010000022">
    <property type="protein sequence ID" value="MCU6766018.1"/>
    <property type="molecule type" value="Genomic_DNA"/>
</dbReference>
<name>A0ABT2TUV9_9FIRM</name>
<dbReference type="PANTHER" id="PTHR40078">
    <property type="entry name" value="INTEGRAL MEMBRANE PROTEIN-RELATED"/>
    <property type="match status" value="1"/>
</dbReference>
<feature type="transmembrane region" description="Helical" evidence="1">
    <location>
        <begin position="96"/>
        <end position="120"/>
    </location>
</feature>
<reference evidence="2 3" key="1">
    <citation type="journal article" date="2021" name="ISME Commun">
        <title>Automated analysis of genomic sequences facilitates high-throughput and comprehensive description of bacteria.</title>
        <authorList>
            <person name="Hitch T.C.A."/>
        </authorList>
    </citation>
    <scope>NUCLEOTIDE SEQUENCE [LARGE SCALE GENOMIC DNA]</scope>
    <source>
        <strain evidence="2 3">Sanger_23</strain>
    </source>
</reference>
<comment type="caution">
    <text evidence="2">The sequence shown here is derived from an EMBL/GenBank/DDBJ whole genome shotgun (WGS) entry which is preliminary data.</text>
</comment>
<dbReference type="Pfam" id="PF19700">
    <property type="entry name" value="DUF6198"/>
    <property type="match status" value="1"/>
</dbReference>
<organism evidence="2 3">
    <name type="scientific">Blautia ammoniilytica</name>
    <dbReference type="NCBI Taxonomy" id="2981782"/>
    <lineage>
        <taxon>Bacteria</taxon>
        <taxon>Bacillati</taxon>
        <taxon>Bacillota</taxon>
        <taxon>Clostridia</taxon>
        <taxon>Lachnospirales</taxon>
        <taxon>Lachnospiraceae</taxon>
        <taxon>Blautia</taxon>
    </lineage>
</organism>
<feature type="transmembrane region" description="Helical" evidence="1">
    <location>
        <begin position="141"/>
        <end position="160"/>
    </location>
</feature>
<evidence type="ECO:0008006" key="4">
    <source>
        <dbReference type="Google" id="ProtNLM"/>
    </source>
</evidence>
<protein>
    <recommendedName>
        <fullName evidence="4">Prepilin type IV endopeptidase peptidase domain-containing protein</fullName>
    </recommendedName>
</protein>
<evidence type="ECO:0000256" key="1">
    <source>
        <dbReference type="SAM" id="Phobius"/>
    </source>
</evidence>
<dbReference type="Proteomes" id="UP001652409">
    <property type="component" value="Unassembled WGS sequence"/>
</dbReference>
<accession>A0ABT2TUV9</accession>
<gene>
    <name evidence="2" type="ORF">OCV61_11420</name>
</gene>
<keyword evidence="1" id="KW-0472">Membrane</keyword>
<evidence type="ECO:0000313" key="2">
    <source>
        <dbReference type="EMBL" id="MCU6766018.1"/>
    </source>
</evidence>
<proteinExistence type="predicted"/>
<sequence length="188" mass="20566">MKIMAAVAVCAAGVALLVLADWGLDPLTNFEYALSRKLHISLGKASMLFEGLTFFLFFFSNRKLVKFGSFAFCFGIGPCIDFWGYVFGFLEGQGGFAFRMGCLLLGSLLIILSFAYYIPLNYGLQSLDMYSVSIASLLKKQYGVGLTITYCTLILLAALLGVRPGVVTFVATFAYGAAIDGVRKLFKW</sequence>
<dbReference type="InterPro" id="IPR038750">
    <property type="entry name" value="YczE/YyaS-like"/>
</dbReference>
<keyword evidence="1" id="KW-0812">Transmembrane</keyword>
<dbReference type="RefSeq" id="WP_158421940.1">
    <property type="nucleotide sequence ID" value="NZ_JAOQJL010000022.1"/>
</dbReference>
<feature type="transmembrane region" description="Helical" evidence="1">
    <location>
        <begin position="71"/>
        <end position="90"/>
    </location>
</feature>
<dbReference type="PANTHER" id="PTHR40078:SF1">
    <property type="entry name" value="INTEGRAL MEMBRANE PROTEIN"/>
    <property type="match status" value="1"/>
</dbReference>
<keyword evidence="3" id="KW-1185">Reference proteome</keyword>